<name>A0ABU5Q0U5_9XANT</name>
<comment type="caution">
    <text evidence="2">The sequence shown here is derived from an EMBL/GenBank/DDBJ whole genome shotgun (WGS) entry which is preliminary data.</text>
</comment>
<evidence type="ECO:0000313" key="2">
    <source>
        <dbReference type="EMBL" id="MEA5125476.1"/>
    </source>
</evidence>
<evidence type="ECO:0000313" key="3">
    <source>
        <dbReference type="Proteomes" id="UP001303614"/>
    </source>
</evidence>
<proteinExistence type="predicted"/>
<feature type="compositionally biased region" description="Basic and acidic residues" evidence="1">
    <location>
        <begin position="177"/>
        <end position="197"/>
    </location>
</feature>
<protein>
    <recommendedName>
        <fullName evidence="4">TIGR02444 family protein</fullName>
    </recommendedName>
</protein>
<dbReference type="Proteomes" id="UP001303614">
    <property type="component" value="Unassembled WGS sequence"/>
</dbReference>
<gene>
    <name evidence="2" type="ORF">VB146_16795</name>
</gene>
<organism evidence="2 3">
    <name type="scientific">Xanthomonas floridensis</name>
    <dbReference type="NCBI Taxonomy" id="1843580"/>
    <lineage>
        <taxon>Bacteria</taxon>
        <taxon>Pseudomonadati</taxon>
        <taxon>Pseudomonadota</taxon>
        <taxon>Gammaproteobacteria</taxon>
        <taxon>Lysobacterales</taxon>
        <taxon>Lysobacteraceae</taxon>
        <taxon>Xanthomonas</taxon>
    </lineage>
</organism>
<reference evidence="2 3" key="1">
    <citation type="submission" date="2023-12" db="EMBL/GenBank/DDBJ databases">
        <title>Genome sequencing of Xanthomonas floridensis.</title>
        <authorList>
            <person name="Greer S."/>
            <person name="Harrison J."/>
            <person name="Grant M."/>
            <person name="Vicente J."/>
            <person name="Studholme D."/>
        </authorList>
    </citation>
    <scope>NUCLEOTIDE SEQUENCE [LARGE SCALE GENOMIC DNA]</scope>
    <source>
        <strain evidence="2 3">WHRI 8848</strain>
    </source>
</reference>
<keyword evidence="3" id="KW-1185">Reference proteome</keyword>
<feature type="region of interest" description="Disordered" evidence="1">
    <location>
        <begin position="177"/>
        <end position="209"/>
    </location>
</feature>
<accession>A0ABU5Q0U5</accession>
<evidence type="ECO:0000256" key="1">
    <source>
        <dbReference type="SAM" id="MobiDB-lite"/>
    </source>
</evidence>
<dbReference type="RefSeq" id="WP_239692188.1">
    <property type="nucleotide sequence ID" value="NZ_JAYFSN010000023.1"/>
</dbReference>
<sequence length="248" mass="27692">MRLKSLWKSIQRMPGLVVVVSASSGETRWWTSQPPSHRVPQTANPSCTVAPAQQKGVRMRALSCGQKAQQRVLHRRAELPACALVIALTPEPPDTSQMPAQAALLLKAMNRRLLDVNPQYHAITTRLFLEDRDALPQEQGALDQRNELLAQLNQLRDLQLHALLAALAPLQRIRKQEAQRDSALRTDSQDRRLHDDAQAPADDTGDRPNSVAQAYQDAVELLETLQDSAAPCALIQQLQCLMHDYRTL</sequence>
<evidence type="ECO:0008006" key="4">
    <source>
        <dbReference type="Google" id="ProtNLM"/>
    </source>
</evidence>
<dbReference type="EMBL" id="JAYFSO010000023">
    <property type="protein sequence ID" value="MEA5125476.1"/>
    <property type="molecule type" value="Genomic_DNA"/>
</dbReference>